<proteinExistence type="predicted"/>
<evidence type="ECO:0000313" key="1">
    <source>
        <dbReference type="EMBL" id="RZF61965.1"/>
    </source>
</evidence>
<evidence type="ECO:0000313" key="2">
    <source>
        <dbReference type="Proteomes" id="UP000292855"/>
    </source>
</evidence>
<dbReference type="RefSeq" id="WP_130140195.1">
    <property type="nucleotide sequence ID" value="NZ_SGIT01000001.1"/>
</dbReference>
<protein>
    <submittedName>
        <fullName evidence="1">Uncharacterized protein</fullName>
    </submittedName>
</protein>
<gene>
    <name evidence="1" type="ORF">EWE74_03880</name>
</gene>
<sequence>MSTDADITSLPYFTQLPSIFFTSAYGKVVSVSGATLLLSKETFSRYADNVSAYREMMSANGKLIPKGGSTVTSYERMIFPHKEMKQMIIPITSLDGLTVSPIPRHRVVV</sequence>
<dbReference type="EMBL" id="SGIT01000001">
    <property type="protein sequence ID" value="RZF61965.1"/>
    <property type="molecule type" value="Genomic_DNA"/>
</dbReference>
<dbReference type="Proteomes" id="UP000292855">
    <property type="component" value="Unassembled WGS sequence"/>
</dbReference>
<reference evidence="1 2" key="1">
    <citation type="submission" date="2019-02" db="EMBL/GenBank/DDBJ databases">
        <authorList>
            <person name="Li Y."/>
        </authorList>
    </citation>
    <scope>NUCLEOTIDE SEQUENCE [LARGE SCALE GENOMIC DNA]</scope>
    <source>
        <strain evidence="1 2">30C10-4-7</strain>
    </source>
</reference>
<organism evidence="1 2">
    <name type="scientific">Sphingobacterium corticibacterium</name>
    <dbReference type="NCBI Taxonomy" id="2484746"/>
    <lineage>
        <taxon>Bacteria</taxon>
        <taxon>Pseudomonadati</taxon>
        <taxon>Bacteroidota</taxon>
        <taxon>Sphingobacteriia</taxon>
        <taxon>Sphingobacteriales</taxon>
        <taxon>Sphingobacteriaceae</taxon>
        <taxon>Sphingobacterium</taxon>
    </lineage>
</organism>
<comment type="caution">
    <text evidence="1">The sequence shown here is derived from an EMBL/GenBank/DDBJ whole genome shotgun (WGS) entry which is preliminary data.</text>
</comment>
<accession>A0A4Q6XQD7</accession>
<keyword evidence="2" id="KW-1185">Reference proteome</keyword>
<dbReference type="AlphaFoldDB" id="A0A4Q6XQD7"/>
<name>A0A4Q6XQD7_9SPHI</name>